<evidence type="ECO:0000313" key="2">
    <source>
        <dbReference type="EMBL" id="MCR2745071.1"/>
    </source>
</evidence>
<name>A0ABT1XCQ5_9BURK</name>
<keyword evidence="3" id="KW-1185">Reference proteome</keyword>
<sequence>MRLDFKTDASMLMTEVSRMLGLAPILTMMIAVLMLVLAIFSVQDLLVETQKEKKSMELPAFTLKKLPVGKKVYEDYSVVLGRLSPHVTVAAEKDGLRIDITDPARYAEFMYVLNSVQGVSKDVVWKAKEICLAGCAGKASTALVTGIVEKVEVKLRGQENE</sequence>
<proteinExistence type="predicted"/>
<accession>A0ABT1XCQ5</accession>
<protein>
    <submittedName>
        <fullName evidence="2">Uncharacterized protein</fullName>
    </submittedName>
</protein>
<keyword evidence="1" id="KW-0472">Membrane</keyword>
<dbReference type="Proteomes" id="UP001165267">
    <property type="component" value="Unassembled WGS sequence"/>
</dbReference>
<evidence type="ECO:0000313" key="3">
    <source>
        <dbReference type="Proteomes" id="UP001165267"/>
    </source>
</evidence>
<dbReference type="EMBL" id="JANKHG010000001">
    <property type="protein sequence ID" value="MCR2745071.1"/>
    <property type="molecule type" value="Genomic_DNA"/>
</dbReference>
<feature type="transmembrane region" description="Helical" evidence="1">
    <location>
        <begin position="20"/>
        <end position="46"/>
    </location>
</feature>
<evidence type="ECO:0000256" key="1">
    <source>
        <dbReference type="SAM" id="Phobius"/>
    </source>
</evidence>
<dbReference type="RefSeq" id="WP_257510325.1">
    <property type="nucleotide sequence ID" value="NZ_JANKHG010000001.1"/>
</dbReference>
<keyword evidence="1" id="KW-0812">Transmembrane</keyword>
<comment type="caution">
    <text evidence="2">The sequence shown here is derived from an EMBL/GenBank/DDBJ whole genome shotgun (WGS) entry which is preliminary data.</text>
</comment>
<reference evidence="2" key="1">
    <citation type="submission" date="2022-07" db="EMBL/GenBank/DDBJ databases">
        <authorList>
            <person name="Xamxidin M."/>
        </authorList>
    </citation>
    <scope>NUCLEOTIDE SEQUENCE</scope>
    <source>
        <strain evidence="2">YS8-69</strain>
    </source>
</reference>
<organism evidence="2 3">
    <name type="scientific">Limnobacter parvus</name>
    <dbReference type="NCBI Taxonomy" id="2939690"/>
    <lineage>
        <taxon>Bacteria</taxon>
        <taxon>Pseudomonadati</taxon>
        <taxon>Pseudomonadota</taxon>
        <taxon>Betaproteobacteria</taxon>
        <taxon>Burkholderiales</taxon>
        <taxon>Burkholderiaceae</taxon>
        <taxon>Limnobacter</taxon>
    </lineage>
</organism>
<keyword evidence="1" id="KW-1133">Transmembrane helix</keyword>
<gene>
    <name evidence="2" type="ORF">NSP04_00230</name>
</gene>